<dbReference type="EMBL" id="CAJVPV010000179">
    <property type="protein sequence ID" value="CAG8445866.1"/>
    <property type="molecule type" value="Genomic_DNA"/>
</dbReference>
<sequence length="138" mass="14968">MFKRSFVIIIVIAFQLFVQTSATCDVCQDVINTWKNCSEGKLDIDNPKVLACGCTETNYEKFENCYDCQSAQGNWPSEYPTPAQALKICQRSGYLNPSTTTGNDSATGTTNEVSSVTNKSSAAKIHPYTSLIFGVAGG</sequence>
<evidence type="ECO:0000256" key="1">
    <source>
        <dbReference type="SAM" id="SignalP"/>
    </source>
</evidence>
<gene>
    <name evidence="2" type="ORF">AMORRO_LOCUS603</name>
</gene>
<dbReference type="AlphaFoldDB" id="A0A9N8VCV2"/>
<proteinExistence type="predicted"/>
<accession>A0A9N8VCV2</accession>
<keyword evidence="1" id="KW-0732">Signal</keyword>
<protein>
    <submittedName>
        <fullName evidence="2">3630_t:CDS:1</fullName>
    </submittedName>
</protein>
<evidence type="ECO:0000313" key="3">
    <source>
        <dbReference type="Proteomes" id="UP000789342"/>
    </source>
</evidence>
<evidence type="ECO:0000313" key="2">
    <source>
        <dbReference type="EMBL" id="CAG8445866.1"/>
    </source>
</evidence>
<dbReference type="Proteomes" id="UP000789342">
    <property type="component" value="Unassembled WGS sequence"/>
</dbReference>
<feature type="non-terminal residue" evidence="2">
    <location>
        <position position="138"/>
    </location>
</feature>
<name>A0A9N8VCV2_9GLOM</name>
<feature type="signal peptide" evidence="1">
    <location>
        <begin position="1"/>
        <end position="22"/>
    </location>
</feature>
<reference evidence="2" key="1">
    <citation type="submission" date="2021-06" db="EMBL/GenBank/DDBJ databases">
        <authorList>
            <person name="Kallberg Y."/>
            <person name="Tangrot J."/>
            <person name="Rosling A."/>
        </authorList>
    </citation>
    <scope>NUCLEOTIDE SEQUENCE</scope>
    <source>
        <strain evidence="2">CL551</strain>
    </source>
</reference>
<keyword evidence="3" id="KW-1185">Reference proteome</keyword>
<organism evidence="2 3">
    <name type="scientific">Acaulospora morrowiae</name>
    <dbReference type="NCBI Taxonomy" id="94023"/>
    <lineage>
        <taxon>Eukaryota</taxon>
        <taxon>Fungi</taxon>
        <taxon>Fungi incertae sedis</taxon>
        <taxon>Mucoromycota</taxon>
        <taxon>Glomeromycotina</taxon>
        <taxon>Glomeromycetes</taxon>
        <taxon>Diversisporales</taxon>
        <taxon>Acaulosporaceae</taxon>
        <taxon>Acaulospora</taxon>
    </lineage>
</organism>
<comment type="caution">
    <text evidence="2">The sequence shown here is derived from an EMBL/GenBank/DDBJ whole genome shotgun (WGS) entry which is preliminary data.</text>
</comment>
<feature type="chain" id="PRO_5040294876" evidence="1">
    <location>
        <begin position="23"/>
        <end position="138"/>
    </location>
</feature>